<organism evidence="1 2">
    <name type="scientific">Microseira wollei NIES-4236</name>
    <dbReference type="NCBI Taxonomy" id="2530354"/>
    <lineage>
        <taxon>Bacteria</taxon>
        <taxon>Bacillati</taxon>
        <taxon>Cyanobacteriota</taxon>
        <taxon>Cyanophyceae</taxon>
        <taxon>Oscillatoriophycideae</taxon>
        <taxon>Aerosakkonematales</taxon>
        <taxon>Aerosakkonemataceae</taxon>
        <taxon>Microseira</taxon>
    </lineage>
</organism>
<accession>A0AAV3WEA5</accession>
<comment type="caution">
    <text evidence="1">The sequence shown here is derived from an EMBL/GenBank/DDBJ whole genome shotgun (WGS) entry which is preliminary data.</text>
</comment>
<dbReference type="InterPro" id="IPR027417">
    <property type="entry name" value="P-loop_NTPase"/>
</dbReference>
<dbReference type="InterPro" id="IPR040632">
    <property type="entry name" value="Sulfotransfer_4"/>
</dbReference>
<dbReference type="EMBL" id="BLAY01000001">
    <property type="protein sequence ID" value="GET35394.1"/>
    <property type="molecule type" value="Genomic_DNA"/>
</dbReference>
<dbReference type="Proteomes" id="UP001050975">
    <property type="component" value="Unassembled WGS sequence"/>
</dbReference>
<keyword evidence="2" id="KW-1185">Reference proteome</keyword>
<sequence>MTSKELAEGTRSSRRFRAYCVGIAKTGTNSMADLFGRYRSGHEFMFQETVAQIAAWQEGMISPESFKAYILYRDRQGDLEMDSATFNHNYLHILIQEFSEAKFIFTVRDCYSWLNSLLNMSWRSGNSIPDWMFKYGKFFIGYEVNRSAVSSVEAMLEELPNALEGLLSYWQKSNQRILDLLPPERSLIVPTHKLSQSLEQIANLVGVTPESLVEEAKHSNQAPPGYDWLKYIDQDLLEERCSFYCGSLMERLFPDLMEVGRK</sequence>
<evidence type="ECO:0000313" key="1">
    <source>
        <dbReference type="EMBL" id="GET35394.1"/>
    </source>
</evidence>
<dbReference type="RefSeq" id="WP_226572782.1">
    <property type="nucleotide sequence ID" value="NZ_BLAY01000001.1"/>
</dbReference>
<name>A0AAV3WEA5_9CYAN</name>
<protein>
    <recommendedName>
        <fullName evidence="3">Sulfotransferase</fullName>
    </recommendedName>
</protein>
<proteinExistence type="predicted"/>
<dbReference type="SUPFAM" id="SSF52540">
    <property type="entry name" value="P-loop containing nucleoside triphosphate hydrolases"/>
    <property type="match status" value="1"/>
</dbReference>
<dbReference type="AlphaFoldDB" id="A0AAV3WEA5"/>
<dbReference type="Gene3D" id="3.40.50.300">
    <property type="entry name" value="P-loop containing nucleotide triphosphate hydrolases"/>
    <property type="match status" value="1"/>
</dbReference>
<dbReference type="Pfam" id="PF17784">
    <property type="entry name" value="Sulfotransfer_4"/>
    <property type="match status" value="1"/>
</dbReference>
<reference evidence="1" key="1">
    <citation type="submission" date="2019-10" db="EMBL/GenBank/DDBJ databases">
        <title>Draft genome sequece of Microseira wollei NIES-4236.</title>
        <authorList>
            <person name="Yamaguchi H."/>
            <person name="Suzuki S."/>
            <person name="Kawachi M."/>
        </authorList>
    </citation>
    <scope>NUCLEOTIDE SEQUENCE</scope>
    <source>
        <strain evidence="1">NIES-4236</strain>
    </source>
</reference>
<gene>
    <name evidence="1" type="ORF">MiSe_01360</name>
</gene>
<evidence type="ECO:0000313" key="2">
    <source>
        <dbReference type="Proteomes" id="UP001050975"/>
    </source>
</evidence>
<evidence type="ECO:0008006" key="3">
    <source>
        <dbReference type="Google" id="ProtNLM"/>
    </source>
</evidence>